<evidence type="ECO:0000313" key="1">
    <source>
        <dbReference type="EMBL" id="CAB0000692.1"/>
    </source>
</evidence>
<feature type="non-terminal residue" evidence="1">
    <location>
        <position position="84"/>
    </location>
</feature>
<protein>
    <submittedName>
        <fullName evidence="1">Uncharacterized protein</fullName>
    </submittedName>
</protein>
<gene>
    <name evidence="1" type="ORF">NTEN_LOCUS6479</name>
</gene>
<sequence length="84" mass="10043">MPMRIIGKSERIEWKFRFRPRSIRRCIALRLRRKKVRGKASKNSPPPRHSVEKFLPHLASKSTLNVPKFWENTFFDAMPHSRSI</sequence>
<name>A0A6H5GCW5_9HEMI</name>
<keyword evidence="2" id="KW-1185">Reference proteome</keyword>
<proteinExistence type="predicted"/>
<evidence type="ECO:0000313" key="2">
    <source>
        <dbReference type="Proteomes" id="UP000479000"/>
    </source>
</evidence>
<reference evidence="1 2" key="1">
    <citation type="submission" date="2020-02" db="EMBL/GenBank/DDBJ databases">
        <authorList>
            <person name="Ferguson B K."/>
        </authorList>
    </citation>
    <scope>NUCLEOTIDE SEQUENCE [LARGE SCALE GENOMIC DNA]</scope>
</reference>
<dbReference type="Proteomes" id="UP000479000">
    <property type="component" value="Unassembled WGS sequence"/>
</dbReference>
<accession>A0A6H5GCW5</accession>
<dbReference type="AlphaFoldDB" id="A0A6H5GCW5"/>
<organism evidence="1 2">
    <name type="scientific">Nesidiocoris tenuis</name>
    <dbReference type="NCBI Taxonomy" id="355587"/>
    <lineage>
        <taxon>Eukaryota</taxon>
        <taxon>Metazoa</taxon>
        <taxon>Ecdysozoa</taxon>
        <taxon>Arthropoda</taxon>
        <taxon>Hexapoda</taxon>
        <taxon>Insecta</taxon>
        <taxon>Pterygota</taxon>
        <taxon>Neoptera</taxon>
        <taxon>Paraneoptera</taxon>
        <taxon>Hemiptera</taxon>
        <taxon>Heteroptera</taxon>
        <taxon>Panheteroptera</taxon>
        <taxon>Cimicomorpha</taxon>
        <taxon>Miridae</taxon>
        <taxon>Dicyphina</taxon>
        <taxon>Nesidiocoris</taxon>
    </lineage>
</organism>
<dbReference type="EMBL" id="CADCXU010009783">
    <property type="protein sequence ID" value="CAB0000692.1"/>
    <property type="molecule type" value="Genomic_DNA"/>
</dbReference>